<protein>
    <submittedName>
        <fullName evidence="2">GNAT family protein</fullName>
    </submittedName>
</protein>
<dbReference type="Pfam" id="PF13302">
    <property type="entry name" value="Acetyltransf_3"/>
    <property type="match status" value="1"/>
</dbReference>
<accession>A0ABP8PRM4</accession>
<dbReference type="InterPro" id="IPR016181">
    <property type="entry name" value="Acyl_CoA_acyltransferase"/>
</dbReference>
<dbReference type="Gene3D" id="3.40.630.30">
    <property type="match status" value="1"/>
</dbReference>
<evidence type="ECO:0000313" key="3">
    <source>
        <dbReference type="Proteomes" id="UP001500503"/>
    </source>
</evidence>
<organism evidence="2 3">
    <name type="scientific">Actinoallomurus oryzae</name>
    <dbReference type="NCBI Taxonomy" id="502180"/>
    <lineage>
        <taxon>Bacteria</taxon>
        <taxon>Bacillati</taxon>
        <taxon>Actinomycetota</taxon>
        <taxon>Actinomycetes</taxon>
        <taxon>Streptosporangiales</taxon>
        <taxon>Thermomonosporaceae</taxon>
        <taxon>Actinoallomurus</taxon>
    </lineage>
</organism>
<dbReference type="EMBL" id="BAABHF010000016">
    <property type="protein sequence ID" value="GAA4491189.1"/>
    <property type="molecule type" value="Genomic_DNA"/>
</dbReference>
<keyword evidence="3" id="KW-1185">Reference proteome</keyword>
<dbReference type="PANTHER" id="PTHR43441">
    <property type="entry name" value="RIBOSOMAL-PROTEIN-SERINE ACETYLTRANSFERASE"/>
    <property type="match status" value="1"/>
</dbReference>
<reference evidence="3" key="1">
    <citation type="journal article" date="2019" name="Int. J. Syst. Evol. Microbiol.">
        <title>The Global Catalogue of Microorganisms (GCM) 10K type strain sequencing project: providing services to taxonomists for standard genome sequencing and annotation.</title>
        <authorList>
            <consortium name="The Broad Institute Genomics Platform"/>
            <consortium name="The Broad Institute Genome Sequencing Center for Infectious Disease"/>
            <person name="Wu L."/>
            <person name="Ma J."/>
        </authorList>
    </citation>
    <scope>NUCLEOTIDE SEQUENCE [LARGE SCALE GENOMIC DNA]</scope>
    <source>
        <strain evidence="3">JCM 17933</strain>
    </source>
</reference>
<dbReference type="SUPFAM" id="SSF55729">
    <property type="entry name" value="Acyl-CoA N-acyltransferases (Nat)"/>
    <property type="match status" value="1"/>
</dbReference>
<proteinExistence type="predicted"/>
<comment type="caution">
    <text evidence="2">The sequence shown here is derived from an EMBL/GenBank/DDBJ whole genome shotgun (WGS) entry which is preliminary data.</text>
</comment>
<dbReference type="RefSeq" id="WP_345461827.1">
    <property type="nucleotide sequence ID" value="NZ_BAABHF010000016.1"/>
</dbReference>
<dbReference type="PROSITE" id="PS51186">
    <property type="entry name" value="GNAT"/>
    <property type="match status" value="1"/>
</dbReference>
<gene>
    <name evidence="2" type="ORF">GCM10023191_024630</name>
</gene>
<dbReference type="Proteomes" id="UP001500503">
    <property type="component" value="Unassembled WGS sequence"/>
</dbReference>
<evidence type="ECO:0000313" key="2">
    <source>
        <dbReference type="EMBL" id="GAA4491189.1"/>
    </source>
</evidence>
<name>A0ABP8PRM4_9ACTN</name>
<dbReference type="PANTHER" id="PTHR43441:SF10">
    <property type="entry name" value="ACETYLTRANSFERASE"/>
    <property type="match status" value="1"/>
</dbReference>
<feature type="domain" description="N-acetyltransferase" evidence="1">
    <location>
        <begin position="37"/>
        <end position="207"/>
    </location>
</feature>
<sequence length="211" mass="23860">MKPLSLRRERGLVLVNVWEIGAMSMFAPFPRIDDGTLVLRNFSDDDARFIEEVSDDPLITLIDPVLAQSKVQATSDVDQMQALIDLARSHYVAGVRYYFAIADAETDHAIGHIGLGLKDLQAGRASIGYWIAERKRGQGAAGHALRMLSAWAFTPPGIDRLELYAEPSNEASWRTAERAGYQREGLLRRWWPAEDERRDVYLYSLLRSDPR</sequence>
<dbReference type="InterPro" id="IPR000182">
    <property type="entry name" value="GNAT_dom"/>
</dbReference>
<dbReference type="InterPro" id="IPR051908">
    <property type="entry name" value="Ribosomal_N-acetyltransferase"/>
</dbReference>
<evidence type="ECO:0000259" key="1">
    <source>
        <dbReference type="PROSITE" id="PS51186"/>
    </source>
</evidence>